<dbReference type="GO" id="GO:0046872">
    <property type="term" value="F:metal ion binding"/>
    <property type="evidence" value="ECO:0007669"/>
    <property type="project" value="UniProtKB-KW"/>
</dbReference>
<dbReference type="Proteomes" id="UP000224740">
    <property type="component" value="Unassembled WGS sequence"/>
</dbReference>
<feature type="domain" description="Metallo-beta-lactamase" evidence="5">
    <location>
        <begin position="12"/>
        <end position="177"/>
    </location>
</feature>
<keyword evidence="8" id="KW-1185">Reference proteome</keyword>
<dbReference type="EMBL" id="CP032101">
    <property type="protein sequence ID" value="AXX87039.1"/>
    <property type="molecule type" value="Genomic_DNA"/>
</dbReference>
<evidence type="ECO:0000256" key="4">
    <source>
        <dbReference type="ARBA" id="ARBA00022833"/>
    </source>
</evidence>
<dbReference type="Pfam" id="PF00753">
    <property type="entry name" value="Lactamase_B"/>
    <property type="match status" value="1"/>
</dbReference>
<keyword evidence="4" id="KW-0862">Zinc</keyword>
<sequence>MEILKQPMGDYQTNCYIIIIDNKELIIDPGVNATAWVKYHVKNPIAILNTHGHFDHVWSNKELSDDLNIKIYCPKDDNFMLEKDPYALGMTPSCADVLVEPDQEFEFEGIKVKFHHFPGHTPGCSAIEIEDNLFSGDFIFNNTIGRCDFPFSSPQDMKKSINKILEWDRNIRIHPGHGPKTTLFQEKDSLKTWLNYL</sequence>
<gene>
    <name evidence="6" type="ORF">AMRN_1298</name>
    <name evidence="7" type="ORF">CPH92_11115</name>
</gene>
<evidence type="ECO:0000259" key="5">
    <source>
        <dbReference type="SMART" id="SM00849"/>
    </source>
</evidence>
<reference evidence="7" key="2">
    <citation type="submission" date="2017-09" db="EMBL/GenBank/DDBJ databases">
        <authorList>
            <person name="Perez-Cataluna A."/>
            <person name="Figueras M.J."/>
            <person name="Salas-Masso N."/>
        </authorList>
    </citation>
    <scope>NUCLEOTIDE SEQUENCE</scope>
    <source>
        <strain evidence="7">CECT 7727</strain>
    </source>
</reference>
<reference evidence="6 9" key="3">
    <citation type="submission" date="2018-08" db="EMBL/GenBank/DDBJ databases">
        <title>Complete genome of the Arcobacter marinus type strain JCM 15502.</title>
        <authorList>
            <person name="Miller W.G."/>
            <person name="Yee E."/>
            <person name="Huynh S."/>
            <person name="Parker C.T."/>
        </authorList>
    </citation>
    <scope>NUCLEOTIDE SEQUENCE [LARGE SCALE GENOMIC DNA]</scope>
    <source>
        <strain evidence="6 9">JCM 15502</strain>
    </source>
</reference>
<dbReference type="InterPro" id="IPR036866">
    <property type="entry name" value="RibonucZ/Hydroxyglut_hydro"/>
</dbReference>
<comment type="cofactor">
    <cofactor evidence="1">
        <name>Zn(2+)</name>
        <dbReference type="ChEBI" id="CHEBI:29105"/>
    </cofactor>
</comment>
<dbReference type="InterPro" id="IPR051453">
    <property type="entry name" value="MBL_Glyoxalase_II"/>
</dbReference>
<dbReference type="SMART" id="SM00849">
    <property type="entry name" value="Lactamase_B"/>
    <property type="match status" value="1"/>
</dbReference>
<accession>A0A347TKB1</accession>
<dbReference type="PANTHER" id="PTHR46233:SF3">
    <property type="entry name" value="HYDROXYACYLGLUTATHIONE HYDROLASE GLOC"/>
    <property type="match status" value="1"/>
</dbReference>
<dbReference type="SUPFAM" id="SSF56281">
    <property type="entry name" value="Metallo-hydrolase/oxidoreductase"/>
    <property type="match status" value="1"/>
</dbReference>
<keyword evidence="3" id="KW-0378">Hydrolase</keyword>
<organism evidence="6 9">
    <name type="scientific">Malaciobacter marinus</name>
    <dbReference type="NCBI Taxonomy" id="505249"/>
    <lineage>
        <taxon>Bacteria</taxon>
        <taxon>Pseudomonadati</taxon>
        <taxon>Campylobacterota</taxon>
        <taxon>Epsilonproteobacteria</taxon>
        <taxon>Campylobacterales</taxon>
        <taxon>Arcobacteraceae</taxon>
        <taxon>Malaciobacter</taxon>
    </lineage>
</organism>
<evidence type="ECO:0000256" key="2">
    <source>
        <dbReference type="ARBA" id="ARBA00022723"/>
    </source>
</evidence>
<dbReference type="InterPro" id="IPR001279">
    <property type="entry name" value="Metallo-B-lactamas"/>
</dbReference>
<protein>
    <submittedName>
        <fullName evidence="7">MBL fold metallo-hydrolase</fullName>
    </submittedName>
    <submittedName>
        <fullName evidence="6">Metallo-beta-lactamase family protein</fullName>
    </submittedName>
</protein>
<dbReference type="RefSeq" id="WP_099311873.1">
    <property type="nucleotide sequence ID" value="NZ_CP032101.1"/>
</dbReference>
<reference evidence="8" key="1">
    <citation type="submission" date="2017-09" db="EMBL/GenBank/DDBJ databases">
        <title>Arcobacter canalis sp. nov., a new species isolated from a water canal contaminated with urban sewage.</title>
        <authorList>
            <person name="Perez-Cataluna A."/>
            <person name="Salas-Masso N."/>
            <person name="Figueras M.J."/>
        </authorList>
    </citation>
    <scope>NUCLEOTIDE SEQUENCE [LARGE SCALE GENOMIC DNA]</scope>
    <source>
        <strain evidence="8">CECT 7727</strain>
    </source>
</reference>
<dbReference type="KEGG" id="amar:AMRN_1298"/>
<dbReference type="Gene3D" id="3.60.15.10">
    <property type="entry name" value="Ribonuclease Z/Hydroxyacylglutathione hydrolase-like"/>
    <property type="match status" value="1"/>
</dbReference>
<dbReference type="EMBL" id="NXAO01000051">
    <property type="protein sequence ID" value="PHO14595.1"/>
    <property type="molecule type" value="Genomic_DNA"/>
</dbReference>
<evidence type="ECO:0000256" key="3">
    <source>
        <dbReference type="ARBA" id="ARBA00022801"/>
    </source>
</evidence>
<name>A0A347TKB1_9BACT</name>
<evidence type="ECO:0000313" key="6">
    <source>
        <dbReference type="EMBL" id="AXX87039.1"/>
    </source>
</evidence>
<dbReference type="PANTHER" id="PTHR46233">
    <property type="entry name" value="HYDROXYACYLGLUTATHIONE HYDROLASE GLOC"/>
    <property type="match status" value="1"/>
</dbReference>
<evidence type="ECO:0000313" key="8">
    <source>
        <dbReference type="Proteomes" id="UP000224740"/>
    </source>
</evidence>
<dbReference type="CDD" id="cd06262">
    <property type="entry name" value="metallo-hydrolase-like_MBL-fold"/>
    <property type="match status" value="1"/>
</dbReference>
<keyword evidence="2" id="KW-0479">Metal-binding</keyword>
<evidence type="ECO:0000256" key="1">
    <source>
        <dbReference type="ARBA" id="ARBA00001947"/>
    </source>
</evidence>
<dbReference type="GO" id="GO:0016787">
    <property type="term" value="F:hydrolase activity"/>
    <property type="evidence" value="ECO:0007669"/>
    <property type="project" value="UniProtKB-KW"/>
</dbReference>
<dbReference type="AlphaFoldDB" id="A0A347TKB1"/>
<dbReference type="Proteomes" id="UP000264693">
    <property type="component" value="Chromosome"/>
</dbReference>
<evidence type="ECO:0000313" key="7">
    <source>
        <dbReference type="EMBL" id="PHO14595.1"/>
    </source>
</evidence>
<evidence type="ECO:0000313" key="9">
    <source>
        <dbReference type="Proteomes" id="UP000264693"/>
    </source>
</evidence>
<proteinExistence type="predicted"/>